<evidence type="ECO:0000313" key="2">
    <source>
        <dbReference type="Proteomes" id="UP000521872"/>
    </source>
</evidence>
<evidence type="ECO:0000313" key="1">
    <source>
        <dbReference type="EMBL" id="KAF4616070.1"/>
    </source>
</evidence>
<reference evidence="1 2" key="1">
    <citation type="submission" date="2019-12" db="EMBL/GenBank/DDBJ databases">
        <authorList>
            <person name="Floudas D."/>
            <person name="Bentzer J."/>
            <person name="Ahren D."/>
            <person name="Johansson T."/>
            <person name="Persson P."/>
            <person name="Tunlid A."/>
        </authorList>
    </citation>
    <scope>NUCLEOTIDE SEQUENCE [LARGE SCALE GENOMIC DNA]</scope>
    <source>
        <strain evidence="1 2">CBS 102.39</strain>
    </source>
</reference>
<sequence length="379" mass="43576">MVSLQMIQDTSDNLSVTSEDNFSIAQLSKTGEPTASNNPGNSRATHIVPRKISEVWYGEEDRFIVFQAEEFVFRPLPQTTFANRSYVFSELLKNPNEPSAHFEEVETYLLNGLTVFKLLGVTAEEAKYFLSALYDAGYFEPPPSKCTIDMAIAILKLSTRYEVQFLRRKALAHLETGYPIELRDWDRRKDRSTFSMDRDFGNNFTMSPTTLHETLAVIDVAYTCNAPWLLPSASYELGMHTIHSLVKHPLWKSIDDDLKAQLDVGRSQQALGFRRVLSFLNIPSLTETCSNGDYTCTEARRKTRQLLDNEGWVTSDPLKMWDEEEWNADDLPLAESCEQCLEVCRSRHRRDRQHFWDSLPELYGWPCWSELRALQVTAT</sequence>
<dbReference type="EMBL" id="JAACJL010000032">
    <property type="protein sequence ID" value="KAF4616070.1"/>
    <property type="molecule type" value="Genomic_DNA"/>
</dbReference>
<name>A0A8H4QRH0_9AGAR</name>
<proteinExistence type="predicted"/>
<organism evidence="1 2">
    <name type="scientific">Agrocybe pediades</name>
    <dbReference type="NCBI Taxonomy" id="84607"/>
    <lineage>
        <taxon>Eukaryota</taxon>
        <taxon>Fungi</taxon>
        <taxon>Dikarya</taxon>
        <taxon>Basidiomycota</taxon>
        <taxon>Agaricomycotina</taxon>
        <taxon>Agaricomycetes</taxon>
        <taxon>Agaricomycetidae</taxon>
        <taxon>Agaricales</taxon>
        <taxon>Agaricineae</taxon>
        <taxon>Strophariaceae</taxon>
        <taxon>Agrocybe</taxon>
    </lineage>
</organism>
<gene>
    <name evidence="1" type="ORF">D9613_011335</name>
</gene>
<dbReference type="Proteomes" id="UP000521872">
    <property type="component" value="Unassembled WGS sequence"/>
</dbReference>
<evidence type="ECO:0008006" key="3">
    <source>
        <dbReference type="Google" id="ProtNLM"/>
    </source>
</evidence>
<accession>A0A8H4QRH0</accession>
<protein>
    <recommendedName>
        <fullName evidence="3">BTB domain-containing protein</fullName>
    </recommendedName>
</protein>
<dbReference type="AlphaFoldDB" id="A0A8H4QRH0"/>
<comment type="caution">
    <text evidence="1">The sequence shown here is derived from an EMBL/GenBank/DDBJ whole genome shotgun (WGS) entry which is preliminary data.</text>
</comment>
<keyword evidence="2" id="KW-1185">Reference proteome</keyword>